<feature type="compositionally biased region" description="Basic and acidic residues" evidence="12">
    <location>
        <begin position="237"/>
        <end position="246"/>
    </location>
</feature>
<evidence type="ECO:0000259" key="13">
    <source>
        <dbReference type="PROSITE" id="PS51718"/>
    </source>
</evidence>
<keyword evidence="4" id="KW-1000">Mitochondrion outer membrane</keyword>
<sequence>MDASPLRDRRHQTLEIISNQPIQNVSFFLIDGFPPRGGFSSVMSQEYYPAEGSSSGAASSRFPGEEELPEQSPFFPPPPAYMTVGNGSTSDSATALMTSLNQDSGYGGSIAGESAMEEDSNAAWRAGLMEDRPTPVHTPTRPGEWNPAGRQSECLRCVKCELFGLISVCSAEHEKQVVASHVSQLLYNSNRTKLGRAISRTIDTLKELQHMNRQWPAHYPSVQSATTPASRPQLNHTHSELGDSDRPTTPPRPDLRRAATTIGNEDLAESSASAERRAPAEPRLMTPQIAQEFSILKLDLKLGALSQAELVHSLEKASIASLLDGKISQSMKHLLSLRDRIEDTSSKVLITGDLNAGKSTFCNALLRRKVLPEDQQPCTSIFCEVLDARENGGIEEVHAVHKDTPYNRNDESTFDVYALAELEDIVIENTKYMQCKVYVKDVRSIDESLLNNGVVDIALIDAPGLNSDSLKTTAVFARQEEIDVVVFVVSAANHFTLSAKEFILNAAHEKAYIFMVVNGFDQIRDKQRCERMILDQIGKLSPRTYKEAAELVHFVSSNAIPVAPSAISQSGSGGGGGGGGGDGGGSDPHDDDDDKKDPKDKGKGKEREKLQDFENLEGALRRFVLEKRSRSKLAPARTYLLNLLADLNSLATVNRDVAQTELKRVTDELAKIEPAFENGKKKKVELAEGVNKAIDDSCDDVYNHTRSTLTDTIIRVSDADLGVEYPGLFSAFQYAEDLKLAMLDQIASSVTDCEDYAREKTVQGVGFIQNIGLLHIGEDKFSPLNFRADAMFRRGRRHTFGRQVDTEVELWDFFDVAGLWERQEKMAGTGVAMTAVTVLGGRALGGFSWVDSALSAVKLIGPNNLRRLFFPSILAAAVLTTAYVLKSIPTTLPPRLSRKIAATLADMDYVHSNANRISTEVRRMLRMPAGNLQTSLSQDIEDLGRRKQEVTKIKQESDVATKYFSNLFRDSSENRRTVENLDLDAPLPGGMAASMEA</sequence>
<dbReference type="Proteomes" id="UP001153618">
    <property type="component" value="Unassembled WGS sequence"/>
</dbReference>
<evidence type="ECO:0000256" key="5">
    <source>
        <dbReference type="ARBA" id="ARBA00022801"/>
    </source>
</evidence>
<dbReference type="PANTHER" id="PTHR10465:SF0">
    <property type="entry name" value="SARCALUMENIN"/>
    <property type="match status" value="1"/>
</dbReference>
<keyword evidence="5" id="KW-0378">Hydrolase</keyword>
<dbReference type="EMBL" id="CAJVOS010000038">
    <property type="protein sequence ID" value="CAG8172968.1"/>
    <property type="molecule type" value="Genomic_DNA"/>
</dbReference>
<evidence type="ECO:0000256" key="9">
    <source>
        <dbReference type="ARBA" id="ARBA00023134"/>
    </source>
</evidence>
<dbReference type="InterPro" id="IPR027417">
    <property type="entry name" value="P-loop_NTPase"/>
</dbReference>
<dbReference type="GO" id="GO:0008053">
    <property type="term" value="P:mitochondrial fusion"/>
    <property type="evidence" value="ECO:0007669"/>
    <property type="project" value="TreeGrafter"/>
</dbReference>
<evidence type="ECO:0000256" key="4">
    <source>
        <dbReference type="ARBA" id="ARBA00022787"/>
    </source>
</evidence>
<feature type="region of interest" description="Disordered" evidence="12">
    <location>
        <begin position="565"/>
        <end position="610"/>
    </location>
</feature>
<comment type="catalytic activity">
    <reaction evidence="11">
        <text>GTP + H2O = GDP + phosphate + H(+)</text>
        <dbReference type="Rhea" id="RHEA:19669"/>
        <dbReference type="ChEBI" id="CHEBI:15377"/>
        <dbReference type="ChEBI" id="CHEBI:15378"/>
        <dbReference type="ChEBI" id="CHEBI:37565"/>
        <dbReference type="ChEBI" id="CHEBI:43474"/>
        <dbReference type="ChEBI" id="CHEBI:58189"/>
    </reaction>
</comment>
<dbReference type="SUPFAM" id="SSF52540">
    <property type="entry name" value="P-loop containing nucleoside triphosphate hydrolases"/>
    <property type="match status" value="1"/>
</dbReference>
<keyword evidence="6" id="KW-1133">Transmembrane helix</keyword>
<dbReference type="InterPro" id="IPR030381">
    <property type="entry name" value="G_DYNAMIN_dom"/>
</dbReference>
<dbReference type="FunFam" id="3.40.50.300:FF:000638">
    <property type="entry name" value="Transmembrane GTPase Fzo1, putative"/>
    <property type="match status" value="1"/>
</dbReference>
<feature type="region of interest" description="Disordered" evidence="12">
    <location>
        <begin position="220"/>
        <end position="284"/>
    </location>
</feature>
<protein>
    <recommendedName>
        <fullName evidence="13">Dynamin-type G domain-containing protein</fullName>
    </recommendedName>
</protein>
<dbReference type="GO" id="GO:0005525">
    <property type="term" value="F:GTP binding"/>
    <property type="evidence" value="ECO:0007669"/>
    <property type="project" value="UniProtKB-KW"/>
</dbReference>
<evidence type="ECO:0000256" key="8">
    <source>
        <dbReference type="ARBA" id="ARBA00023128"/>
    </source>
</evidence>
<keyword evidence="9" id="KW-0342">GTP-binding</keyword>
<evidence type="ECO:0000256" key="1">
    <source>
        <dbReference type="ARBA" id="ARBA00004374"/>
    </source>
</evidence>
<keyword evidence="2" id="KW-0812">Transmembrane</keyword>
<comment type="subcellular location">
    <subcellularLocation>
        <location evidence="1">Mitochondrion outer membrane</location>
        <topology evidence="1">Multi-pass membrane protein</topology>
    </subcellularLocation>
</comment>
<feature type="domain" description="Dynamin-type G" evidence="13">
    <location>
        <begin position="342"/>
        <end position="635"/>
    </location>
</feature>
<dbReference type="GO" id="GO:0003924">
    <property type="term" value="F:GTPase activity"/>
    <property type="evidence" value="ECO:0007669"/>
    <property type="project" value="InterPro"/>
</dbReference>
<evidence type="ECO:0000256" key="12">
    <source>
        <dbReference type="SAM" id="MobiDB-lite"/>
    </source>
</evidence>
<proteinExistence type="predicted"/>
<feature type="region of interest" description="Disordered" evidence="12">
    <location>
        <begin position="49"/>
        <end position="93"/>
    </location>
</feature>
<organism evidence="14 15">
    <name type="scientific">Penicillium olsonii</name>
    <dbReference type="NCBI Taxonomy" id="99116"/>
    <lineage>
        <taxon>Eukaryota</taxon>
        <taxon>Fungi</taxon>
        <taxon>Dikarya</taxon>
        <taxon>Ascomycota</taxon>
        <taxon>Pezizomycotina</taxon>
        <taxon>Eurotiomycetes</taxon>
        <taxon>Eurotiomycetidae</taxon>
        <taxon>Eurotiales</taxon>
        <taxon>Aspergillaceae</taxon>
        <taxon>Penicillium</taxon>
    </lineage>
</organism>
<evidence type="ECO:0000256" key="7">
    <source>
        <dbReference type="ARBA" id="ARBA00023054"/>
    </source>
</evidence>
<feature type="compositionally biased region" description="Gly residues" evidence="12">
    <location>
        <begin position="571"/>
        <end position="586"/>
    </location>
</feature>
<comment type="caution">
    <text evidence="14">The sequence shown here is derived from an EMBL/GenBank/DDBJ whole genome shotgun (WGS) entry which is preliminary data.</text>
</comment>
<keyword evidence="7" id="KW-0175">Coiled coil</keyword>
<dbReference type="AlphaFoldDB" id="A0A9W4HZ68"/>
<evidence type="ECO:0000313" key="15">
    <source>
        <dbReference type="Proteomes" id="UP001153618"/>
    </source>
</evidence>
<accession>A0A9W4HZ68</accession>
<dbReference type="InterPro" id="IPR045063">
    <property type="entry name" value="Dynamin_N"/>
</dbReference>
<evidence type="ECO:0000256" key="6">
    <source>
        <dbReference type="ARBA" id="ARBA00022989"/>
    </source>
</evidence>
<evidence type="ECO:0000256" key="2">
    <source>
        <dbReference type="ARBA" id="ARBA00022692"/>
    </source>
</evidence>
<dbReference type="GO" id="GO:0051646">
    <property type="term" value="P:mitochondrion localization"/>
    <property type="evidence" value="ECO:0007669"/>
    <property type="project" value="TreeGrafter"/>
</dbReference>
<evidence type="ECO:0000313" key="14">
    <source>
        <dbReference type="EMBL" id="CAG8172968.1"/>
    </source>
</evidence>
<feature type="compositionally biased region" description="Basic and acidic residues" evidence="12">
    <location>
        <begin position="595"/>
        <end position="610"/>
    </location>
</feature>
<keyword evidence="3" id="KW-0547">Nucleotide-binding</keyword>
<feature type="compositionally biased region" description="Polar residues" evidence="12">
    <location>
        <begin position="221"/>
        <end position="236"/>
    </location>
</feature>
<evidence type="ECO:0000256" key="10">
    <source>
        <dbReference type="ARBA" id="ARBA00023136"/>
    </source>
</evidence>
<gene>
    <name evidence="14" type="ORF">POLS_LOCUS6714</name>
</gene>
<dbReference type="Pfam" id="PF00350">
    <property type="entry name" value="Dynamin_N"/>
    <property type="match status" value="1"/>
</dbReference>
<keyword evidence="8" id="KW-0496">Mitochondrion</keyword>
<dbReference type="OrthoDB" id="9984778at2759"/>
<keyword evidence="10" id="KW-0472">Membrane</keyword>
<dbReference type="InterPro" id="IPR027094">
    <property type="entry name" value="Mitofusin_fam"/>
</dbReference>
<dbReference type="PROSITE" id="PS51718">
    <property type="entry name" value="G_DYNAMIN_2"/>
    <property type="match status" value="1"/>
</dbReference>
<dbReference type="GO" id="GO:0005741">
    <property type="term" value="C:mitochondrial outer membrane"/>
    <property type="evidence" value="ECO:0007669"/>
    <property type="project" value="UniProtKB-SubCell"/>
</dbReference>
<dbReference type="Gene3D" id="3.40.50.300">
    <property type="entry name" value="P-loop containing nucleotide triphosphate hydrolases"/>
    <property type="match status" value="1"/>
</dbReference>
<evidence type="ECO:0000256" key="3">
    <source>
        <dbReference type="ARBA" id="ARBA00022741"/>
    </source>
</evidence>
<name>A0A9W4HZ68_PENOL</name>
<keyword evidence="15" id="KW-1185">Reference proteome</keyword>
<dbReference type="PANTHER" id="PTHR10465">
    <property type="entry name" value="TRANSMEMBRANE GTPASE FZO1"/>
    <property type="match status" value="1"/>
</dbReference>
<evidence type="ECO:0000256" key="11">
    <source>
        <dbReference type="ARBA" id="ARBA00048548"/>
    </source>
</evidence>
<reference evidence="14" key="1">
    <citation type="submission" date="2021-07" db="EMBL/GenBank/DDBJ databases">
        <authorList>
            <person name="Branca A.L. A."/>
        </authorList>
    </citation>
    <scope>NUCLEOTIDE SEQUENCE</scope>
</reference>